<comment type="PTM">
    <text evidence="7">Carbamylation allows a single lysine to coordinate two nickel ions.</text>
</comment>
<dbReference type="Pfam" id="PF00449">
    <property type="entry name" value="Urease_alpha"/>
    <property type="match status" value="1"/>
</dbReference>
<dbReference type="InterPro" id="IPR017951">
    <property type="entry name" value="Urease_asu_c"/>
</dbReference>
<dbReference type="PROSITE" id="PS51368">
    <property type="entry name" value="UREASE_3"/>
    <property type="match status" value="1"/>
</dbReference>
<dbReference type="PRINTS" id="PR01752">
    <property type="entry name" value="UREASE"/>
</dbReference>
<dbReference type="InterPro" id="IPR011612">
    <property type="entry name" value="Urease_alpha_N_dom"/>
</dbReference>
<dbReference type="Proteomes" id="UP000250079">
    <property type="component" value="Chromosome"/>
</dbReference>
<dbReference type="PANTHER" id="PTHR43440:SF1">
    <property type="entry name" value="UREASE"/>
    <property type="match status" value="1"/>
</dbReference>
<comment type="PTM">
    <text evidence="5">Carboxylation allows a single lysine to coordinate two nickel ions.</text>
</comment>
<evidence type="ECO:0000256" key="8">
    <source>
        <dbReference type="PIRSR" id="PIRSR611612-51"/>
    </source>
</evidence>
<feature type="binding site" evidence="5 8">
    <location>
        <position position="274"/>
    </location>
    <ligand>
        <name>Ni(2+)</name>
        <dbReference type="ChEBI" id="CHEBI:49786"/>
        <label>2</label>
    </ligand>
</feature>
<dbReference type="GO" id="GO:0005737">
    <property type="term" value="C:cytoplasm"/>
    <property type="evidence" value="ECO:0007669"/>
    <property type="project" value="UniProtKB-SubCell"/>
</dbReference>
<feature type="modified residue" description="N6-carboxylysine" evidence="5 7">
    <location>
        <position position="219"/>
    </location>
</feature>
<comment type="subunit">
    <text evidence="5">Heterotrimer of UreA (gamma), UreB (beta) and UreC (alpha) subunits. Three heterotrimers associate to form the active enzyme.</text>
</comment>
<evidence type="ECO:0000256" key="5">
    <source>
        <dbReference type="HAMAP-Rule" id="MF_01953"/>
    </source>
</evidence>
<keyword evidence="2 5" id="KW-0533">Nickel</keyword>
<feature type="active site" description="Proton donor" evidence="5 9">
    <location>
        <position position="322"/>
    </location>
</feature>
<evidence type="ECO:0000256" key="12">
    <source>
        <dbReference type="RuleBase" id="RU004158"/>
    </source>
</evidence>
<dbReference type="GO" id="GO:0009039">
    <property type="term" value="F:urease activity"/>
    <property type="evidence" value="ECO:0007669"/>
    <property type="project" value="UniProtKB-UniRule"/>
</dbReference>
<dbReference type="NCBIfam" id="NF009686">
    <property type="entry name" value="PRK13207.1"/>
    <property type="match status" value="1"/>
</dbReference>
<keyword evidence="5 10" id="KW-0963">Cytoplasm</keyword>
<dbReference type="AlphaFoldDB" id="A0A2Z2NRZ4"/>
<dbReference type="KEGG" id="gai:IMCC3135_12050"/>
<reference evidence="14 15" key="1">
    <citation type="submission" date="2016-12" db="EMBL/GenBank/DDBJ databases">
        <authorList>
            <person name="Song W.-J."/>
            <person name="Kurnit D.M."/>
        </authorList>
    </citation>
    <scope>NUCLEOTIDE SEQUENCE [LARGE SCALE GENOMIC DNA]</scope>
    <source>
        <strain evidence="14 15">IMCC3135</strain>
    </source>
</reference>
<dbReference type="CDD" id="cd00375">
    <property type="entry name" value="Urease_alpha"/>
    <property type="match status" value="1"/>
</dbReference>
<comment type="similarity">
    <text evidence="5 12">Belongs to the metallo-dependent hydrolases superfamily. Urease alpha subunit family.</text>
</comment>
<evidence type="ECO:0000256" key="4">
    <source>
        <dbReference type="ARBA" id="ARBA00022801"/>
    </source>
</evidence>
<organism evidence="14 15">
    <name type="scientific">Granulosicoccus antarcticus IMCC3135</name>
    <dbReference type="NCBI Taxonomy" id="1192854"/>
    <lineage>
        <taxon>Bacteria</taxon>
        <taxon>Pseudomonadati</taxon>
        <taxon>Pseudomonadota</taxon>
        <taxon>Gammaproteobacteria</taxon>
        <taxon>Chromatiales</taxon>
        <taxon>Granulosicoccaceae</taxon>
        <taxon>Granulosicoccus</taxon>
    </lineage>
</organism>
<dbReference type="Pfam" id="PF01979">
    <property type="entry name" value="Amidohydro_1"/>
    <property type="match status" value="1"/>
</dbReference>
<evidence type="ECO:0000256" key="9">
    <source>
        <dbReference type="PIRSR" id="PIRSR611612-52"/>
    </source>
</evidence>
<accession>A0A2Z2NRZ4</accession>
<dbReference type="PANTHER" id="PTHR43440">
    <property type="entry name" value="UREASE"/>
    <property type="match status" value="1"/>
</dbReference>
<dbReference type="EMBL" id="CP018632">
    <property type="protein sequence ID" value="ASJ72498.1"/>
    <property type="molecule type" value="Genomic_DNA"/>
</dbReference>
<gene>
    <name evidence="14" type="primary">ureC1</name>
    <name evidence="5" type="synonym">ureC</name>
    <name evidence="14" type="ORF">IMCC3135_12050</name>
</gene>
<evidence type="ECO:0000256" key="2">
    <source>
        <dbReference type="ARBA" id="ARBA00022596"/>
    </source>
</evidence>
<feature type="binding site" description="via carbamate group" evidence="5 8">
    <location>
        <position position="219"/>
    </location>
    <ligand>
        <name>Ni(2+)</name>
        <dbReference type="ChEBI" id="CHEBI:49786"/>
        <label>1</label>
    </ligand>
</feature>
<comment type="subcellular location">
    <subcellularLocation>
        <location evidence="5 10">Cytoplasm</location>
    </subcellularLocation>
</comment>
<dbReference type="Gene3D" id="2.30.40.10">
    <property type="entry name" value="Urease, subunit C, domain 1"/>
    <property type="match status" value="1"/>
</dbReference>
<dbReference type="Gene3D" id="3.20.20.140">
    <property type="entry name" value="Metal-dependent hydrolases"/>
    <property type="match status" value="1"/>
</dbReference>
<evidence type="ECO:0000313" key="14">
    <source>
        <dbReference type="EMBL" id="ASJ72498.1"/>
    </source>
</evidence>
<evidence type="ECO:0000256" key="6">
    <source>
        <dbReference type="NCBIfam" id="TIGR01792"/>
    </source>
</evidence>
<sequence>MATTISRQAYANMYGPTTGDKVRLADTELFIEVERDLCTYGEEVKFGGGKVIRDGMGQSQRSRQQGAVDTVITNALIVDHTGIYKADVGLLDGRICAIGKAGNPDTQSGVNIVIGPGTEAIAAEGRILTAGGFDSHIHFICPQQIDESLNSGVTTMLGGGTGPAHGTLATTCTPGPWHLARMIQAADGLPMNLAFAGKGNASQPQALEEMVLAGAAALKLHEDWGTTPAAIDCCLNVADQMDVQVMIHTDTLNESGFVESTIDAVAGRTIHAFHTEGAGGGHAPDIISVCALPNFLPSSTNPTRPYTVNTIDEHLDMLMVCHHLDSNIPEDIAFAESRIRKETIAAEDILHDMGAFSIIASDSQAMGRVGEVLIRTWQTADKMKKQRGPLPQETGDNDNFRVKRYIAKYTINPAIAHGISTDIGSIEVGKRADLVLWHPAFFGVKPELVMLGGTIASAPMGDPNASITTPQPVHYRPMFGTFGKALTHSSVTFVSQAAIDNALRETLGVDKQMLAVRNTRGGISKASMLLNNATPRIEVDPETYDVRADGELLTCEPATELPMAQRYFLY</sequence>
<dbReference type="InterPro" id="IPR011059">
    <property type="entry name" value="Metal-dep_hydrolase_composite"/>
</dbReference>
<dbReference type="OrthoDB" id="9802793at2"/>
<dbReference type="InterPro" id="IPR050112">
    <property type="entry name" value="Urease_alpha_subunit"/>
</dbReference>
<dbReference type="NCBIfam" id="NF009685">
    <property type="entry name" value="PRK13206.1"/>
    <property type="match status" value="1"/>
</dbReference>
<name>A0A2Z2NRZ4_9GAMM</name>
<dbReference type="InterPro" id="IPR017950">
    <property type="entry name" value="Urease_AS"/>
</dbReference>
<dbReference type="EC" id="3.5.1.5" evidence="5 6"/>
<comment type="pathway">
    <text evidence="1 5">Nitrogen metabolism; urea degradation; CO(2) and NH(3) from urea (urease route): step 1/1.</text>
</comment>
<keyword evidence="4 5" id="KW-0378">Hydrolase</keyword>
<dbReference type="UniPathway" id="UPA00258">
    <property type="reaction ID" value="UER00370"/>
</dbReference>
<dbReference type="HAMAP" id="MF_01953">
    <property type="entry name" value="Urease_alpha"/>
    <property type="match status" value="1"/>
</dbReference>
<comment type="cofactor">
    <cofactor evidence="5 8 11">
        <name>Ni cation</name>
        <dbReference type="ChEBI" id="CHEBI:25516"/>
    </cofactor>
    <text evidence="5 8 11">Binds 2 nickel ions per subunit.</text>
</comment>
<feature type="domain" description="Urease" evidence="13">
    <location>
        <begin position="131"/>
        <end position="570"/>
    </location>
</feature>
<evidence type="ECO:0000256" key="11">
    <source>
        <dbReference type="RuleBase" id="RU000510"/>
    </source>
</evidence>
<comment type="catalytic activity">
    <reaction evidence="5 11">
        <text>urea + 2 H2O + H(+) = hydrogencarbonate + 2 NH4(+)</text>
        <dbReference type="Rhea" id="RHEA:20557"/>
        <dbReference type="ChEBI" id="CHEBI:15377"/>
        <dbReference type="ChEBI" id="CHEBI:15378"/>
        <dbReference type="ChEBI" id="CHEBI:16199"/>
        <dbReference type="ChEBI" id="CHEBI:17544"/>
        <dbReference type="ChEBI" id="CHEBI:28938"/>
        <dbReference type="EC" id="3.5.1.5"/>
    </reaction>
</comment>
<feature type="binding site" evidence="5 8">
    <location>
        <position position="362"/>
    </location>
    <ligand>
        <name>Ni(2+)</name>
        <dbReference type="ChEBI" id="CHEBI:49786"/>
        <label>1</label>
    </ligand>
</feature>
<dbReference type="InterPro" id="IPR006680">
    <property type="entry name" value="Amidohydro-rel"/>
</dbReference>
<dbReference type="GO" id="GO:0016151">
    <property type="term" value="F:nickel cation binding"/>
    <property type="evidence" value="ECO:0007669"/>
    <property type="project" value="UniProtKB-UniRule"/>
</dbReference>
<feature type="binding site" description="via carbamate group" evidence="5 8">
    <location>
        <position position="219"/>
    </location>
    <ligand>
        <name>Ni(2+)</name>
        <dbReference type="ChEBI" id="CHEBI:49786"/>
        <label>2</label>
    </ligand>
</feature>
<dbReference type="RefSeq" id="WP_088917804.1">
    <property type="nucleotide sequence ID" value="NZ_CP018632.1"/>
</dbReference>
<proteinExistence type="inferred from homology"/>
<feature type="binding site" evidence="5 8">
    <location>
        <position position="248"/>
    </location>
    <ligand>
        <name>Ni(2+)</name>
        <dbReference type="ChEBI" id="CHEBI:49786"/>
        <label>2</label>
    </ligand>
</feature>
<feature type="binding site" evidence="5 10">
    <location>
        <position position="221"/>
    </location>
    <ligand>
        <name>substrate</name>
    </ligand>
</feature>
<evidence type="ECO:0000313" key="15">
    <source>
        <dbReference type="Proteomes" id="UP000250079"/>
    </source>
</evidence>
<evidence type="ECO:0000259" key="13">
    <source>
        <dbReference type="PROSITE" id="PS51368"/>
    </source>
</evidence>
<protein>
    <recommendedName>
        <fullName evidence="5 6">Urease subunit alpha</fullName>
        <ecNumber evidence="5 6">3.5.1.5</ecNumber>
    </recommendedName>
    <alternativeName>
        <fullName evidence="5">Urea amidohydrolase subunit alpha</fullName>
    </alternativeName>
</protein>
<evidence type="ECO:0000256" key="7">
    <source>
        <dbReference type="PIRSR" id="PIRSR611612-50"/>
    </source>
</evidence>
<keyword evidence="15" id="KW-1185">Reference proteome</keyword>
<evidence type="ECO:0000256" key="1">
    <source>
        <dbReference type="ARBA" id="ARBA00004897"/>
    </source>
</evidence>
<keyword evidence="3 5" id="KW-0479">Metal-binding</keyword>
<dbReference type="SUPFAM" id="SSF51338">
    <property type="entry name" value="Composite domain of metallo-dependent hydrolases"/>
    <property type="match status" value="2"/>
</dbReference>
<evidence type="ECO:0000256" key="10">
    <source>
        <dbReference type="PROSITE-ProRule" id="PRU00700"/>
    </source>
</evidence>
<dbReference type="PROSITE" id="PS00145">
    <property type="entry name" value="UREASE_2"/>
    <property type="match status" value="1"/>
</dbReference>
<dbReference type="NCBIfam" id="TIGR01792">
    <property type="entry name" value="urease_alph"/>
    <property type="match status" value="1"/>
</dbReference>
<dbReference type="GO" id="GO:0043419">
    <property type="term" value="P:urea catabolic process"/>
    <property type="evidence" value="ECO:0007669"/>
    <property type="project" value="UniProtKB-UniRule"/>
</dbReference>
<dbReference type="InterPro" id="IPR029754">
    <property type="entry name" value="Urease_Ni-bd"/>
</dbReference>
<feature type="binding site" evidence="5 8">
    <location>
        <position position="136"/>
    </location>
    <ligand>
        <name>Ni(2+)</name>
        <dbReference type="ChEBI" id="CHEBI:49786"/>
        <label>1</label>
    </ligand>
</feature>
<dbReference type="PROSITE" id="PS01120">
    <property type="entry name" value="UREASE_1"/>
    <property type="match status" value="1"/>
</dbReference>
<evidence type="ECO:0000256" key="3">
    <source>
        <dbReference type="ARBA" id="ARBA00022723"/>
    </source>
</evidence>
<dbReference type="InterPro" id="IPR032466">
    <property type="entry name" value="Metal_Hydrolase"/>
</dbReference>
<dbReference type="SUPFAM" id="SSF51556">
    <property type="entry name" value="Metallo-dependent hydrolases"/>
    <property type="match status" value="1"/>
</dbReference>
<feature type="binding site" evidence="5 8">
    <location>
        <position position="138"/>
    </location>
    <ligand>
        <name>Ni(2+)</name>
        <dbReference type="ChEBI" id="CHEBI:49786"/>
        <label>1</label>
    </ligand>
</feature>
<dbReference type="InterPro" id="IPR005848">
    <property type="entry name" value="Urease_asu"/>
</dbReference>